<evidence type="ECO:0000256" key="2">
    <source>
        <dbReference type="SAM" id="MobiDB-lite"/>
    </source>
</evidence>
<dbReference type="Proteomes" id="UP001428290">
    <property type="component" value="Unassembled WGS sequence"/>
</dbReference>
<keyword evidence="1" id="KW-0175">Coiled coil</keyword>
<proteinExistence type="predicted"/>
<organism evidence="3 4">
    <name type="scientific">Herpetosiphon gulosus</name>
    <dbReference type="NCBI Taxonomy" id="1973496"/>
    <lineage>
        <taxon>Bacteria</taxon>
        <taxon>Bacillati</taxon>
        <taxon>Chloroflexota</taxon>
        <taxon>Chloroflexia</taxon>
        <taxon>Herpetosiphonales</taxon>
        <taxon>Herpetosiphonaceae</taxon>
        <taxon>Herpetosiphon</taxon>
    </lineage>
</organism>
<reference evidence="3 4" key="1">
    <citation type="submission" date="2024-02" db="EMBL/GenBank/DDBJ databases">
        <title>Herpetosiphon gulosus NBRC 112829.</title>
        <authorList>
            <person name="Ichikawa N."/>
            <person name="Katano-Makiyama Y."/>
            <person name="Hidaka K."/>
        </authorList>
    </citation>
    <scope>NUCLEOTIDE SEQUENCE [LARGE SCALE GENOMIC DNA]</scope>
    <source>
        <strain evidence="3 4">NBRC 112829</strain>
    </source>
</reference>
<name>A0ABP9WVR7_9CHLR</name>
<feature type="coiled-coil region" evidence="1">
    <location>
        <begin position="67"/>
        <end position="94"/>
    </location>
</feature>
<sequence length="181" mass="19442">MGFLDNLKGTLSQGVDRAKFEADKLQRTSRVRSDIGDMQQQIATNYGLLGQRAYELHQQGVLTAPEVTSLVNLINDLQARLTSAQAELERAQNEQFVAVQTPPPPAYPQPYAPSVPPQQAPYAPPVEAQNYVPPTSYAPPSEAPAAPPVDSGAIPIERLCPSCGFKVAGQAVFCPECGARL</sequence>
<evidence type="ECO:0000313" key="3">
    <source>
        <dbReference type="EMBL" id="GAA5527296.1"/>
    </source>
</evidence>
<dbReference type="EMBL" id="BAABRU010000003">
    <property type="protein sequence ID" value="GAA5527296.1"/>
    <property type="molecule type" value="Genomic_DNA"/>
</dbReference>
<protein>
    <recommendedName>
        <fullName evidence="5">Zinc-ribbon domain-containing protein</fullName>
    </recommendedName>
</protein>
<accession>A0ABP9WVR7</accession>
<evidence type="ECO:0000256" key="1">
    <source>
        <dbReference type="SAM" id="Coils"/>
    </source>
</evidence>
<comment type="caution">
    <text evidence="3">The sequence shown here is derived from an EMBL/GenBank/DDBJ whole genome shotgun (WGS) entry which is preliminary data.</text>
</comment>
<feature type="region of interest" description="Disordered" evidence="2">
    <location>
        <begin position="125"/>
        <end position="149"/>
    </location>
</feature>
<evidence type="ECO:0008006" key="5">
    <source>
        <dbReference type="Google" id="ProtNLM"/>
    </source>
</evidence>
<evidence type="ECO:0000313" key="4">
    <source>
        <dbReference type="Proteomes" id="UP001428290"/>
    </source>
</evidence>
<gene>
    <name evidence="3" type="ORF">Hgul01_01080</name>
</gene>
<keyword evidence="4" id="KW-1185">Reference proteome</keyword>
<dbReference type="RefSeq" id="WP_012190110.1">
    <property type="nucleotide sequence ID" value="NZ_BAABRU010000003.1"/>
</dbReference>